<keyword evidence="12" id="KW-0406">Ion transport</keyword>
<dbReference type="InterPro" id="IPR050510">
    <property type="entry name" value="Cation_transp_ATPase_P-type"/>
</dbReference>
<dbReference type="InterPro" id="IPR059000">
    <property type="entry name" value="ATPase_P-type_domA"/>
</dbReference>
<evidence type="ECO:0000256" key="6">
    <source>
        <dbReference type="ARBA" id="ARBA00022741"/>
    </source>
</evidence>
<evidence type="ECO:0000256" key="2">
    <source>
        <dbReference type="ARBA" id="ARBA00012517"/>
    </source>
</evidence>
<dbReference type="GO" id="GO:1990573">
    <property type="term" value="P:potassium ion import across plasma membrane"/>
    <property type="evidence" value="ECO:0007669"/>
    <property type="project" value="TreeGrafter"/>
</dbReference>
<keyword evidence="6" id="KW-0547">Nucleotide-binding</keyword>
<dbReference type="GO" id="GO:0005524">
    <property type="term" value="F:ATP binding"/>
    <property type="evidence" value="ECO:0007669"/>
    <property type="project" value="UniProtKB-KW"/>
</dbReference>
<dbReference type="Proteomes" id="UP000887574">
    <property type="component" value="Unplaced"/>
</dbReference>
<dbReference type="Pfam" id="PF00122">
    <property type="entry name" value="E1-E2_ATPase"/>
    <property type="match status" value="1"/>
</dbReference>
<organism evidence="16 17">
    <name type="scientific">Ditylenchus dipsaci</name>
    <dbReference type="NCBI Taxonomy" id="166011"/>
    <lineage>
        <taxon>Eukaryota</taxon>
        <taxon>Metazoa</taxon>
        <taxon>Ecdysozoa</taxon>
        <taxon>Nematoda</taxon>
        <taxon>Chromadorea</taxon>
        <taxon>Rhabditida</taxon>
        <taxon>Tylenchina</taxon>
        <taxon>Tylenchomorpha</taxon>
        <taxon>Sphaerularioidea</taxon>
        <taxon>Anguinidae</taxon>
        <taxon>Anguininae</taxon>
        <taxon>Ditylenchus</taxon>
    </lineage>
</organism>
<dbReference type="GO" id="GO:0006883">
    <property type="term" value="P:intracellular sodium ion homeostasis"/>
    <property type="evidence" value="ECO:0007669"/>
    <property type="project" value="TreeGrafter"/>
</dbReference>
<evidence type="ECO:0000256" key="10">
    <source>
        <dbReference type="ARBA" id="ARBA00022989"/>
    </source>
</evidence>
<evidence type="ECO:0000259" key="15">
    <source>
        <dbReference type="SMART" id="SM00831"/>
    </source>
</evidence>
<keyword evidence="7" id="KW-0187">Copper transport</keyword>
<dbReference type="Gene3D" id="2.40.70.10">
    <property type="entry name" value="Acid Proteases"/>
    <property type="match status" value="2"/>
</dbReference>
<dbReference type="WBParaSite" id="jg24285.1">
    <property type="protein sequence ID" value="jg24285.1"/>
    <property type="gene ID" value="jg24285"/>
</dbReference>
<keyword evidence="11" id="KW-0186">Copper</keyword>
<dbReference type="InterPro" id="IPR021109">
    <property type="entry name" value="Peptidase_aspartic_dom_sf"/>
</dbReference>
<dbReference type="InterPro" id="IPR023214">
    <property type="entry name" value="HAD_sf"/>
</dbReference>
<dbReference type="PRINTS" id="PR00119">
    <property type="entry name" value="CATATPASE"/>
</dbReference>
<evidence type="ECO:0000256" key="1">
    <source>
        <dbReference type="ARBA" id="ARBA00004127"/>
    </source>
</evidence>
<evidence type="ECO:0000256" key="7">
    <source>
        <dbReference type="ARBA" id="ARBA00022796"/>
    </source>
</evidence>
<dbReference type="SUPFAM" id="SSF81653">
    <property type="entry name" value="Calcium ATPase, transduction domain A"/>
    <property type="match status" value="1"/>
</dbReference>
<keyword evidence="4 14" id="KW-0812">Transmembrane</keyword>
<comment type="subcellular location">
    <subcellularLocation>
        <location evidence="1">Endomembrane system</location>
        <topology evidence="1">Multi-pass membrane protein</topology>
    </subcellularLocation>
</comment>
<keyword evidence="3" id="KW-0813">Transport</keyword>
<feature type="domain" description="Cation-transporting P-type ATPase N-terminal" evidence="15">
    <location>
        <begin position="285"/>
        <end position="367"/>
    </location>
</feature>
<dbReference type="Gene3D" id="2.70.150.10">
    <property type="entry name" value="Calcium-transporting ATPase, cytoplasmic transduction domain A"/>
    <property type="match status" value="2"/>
</dbReference>
<dbReference type="SUPFAM" id="SSF50630">
    <property type="entry name" value="Acid proteases"/>
    <property type="match status" value="1"/>
</dbReference>
<dbReference type="InterPro" id="IPR004014">
    <property type="entry name" value="ATPase_P-typ_cation-transptr_N"/>
</dbReference>
<dbReference type="Gene3D" id="3.40.50.1000">
    <property type="entry name" value="HAD superfamily/HAD-like"/>
    <property type="match status" value="1"/>
</dbReference>
<keyword evidence="5" id="KW-0479">Metal-binding</keyword>
<dbReference type="FunFam" id="3.40.50.1000:FF:000144">
    <property type="entry name" value="copper-transporting ATPase 1 isoform X2"/>
    <property type="match status" value="1"/>
</dbReference>
<keyword evidence="8" id="KW-0067">ATP-binding</keyword>
<dbReference type="GO" id="GO:0030007">
    <property type="term" value="P:intracellular potassium ion homeostasis"/>
    <property type="evidence" value="ECO:0007669"/>
    <property type="project" value="TreeGrafter"/>
</dbReference>
<dbReference type="InterPro" id="IPR023298">
    <property type="entry name" value="ATPase_P-typ_TM_dom_sf"/>
</dbReference>
<keyword evidence="16" id="KW-1185">Reference proteome</keyword>
<protein>
    <recommendedName>
        <fullName evidence="2">P-type Cu(+) transporter</fullName>
        <ecNumber evidence="2">7.2.2.8</ecNumber>
    </recommendedName>
</protein>
<dbReference type="GO" id="GO:0005391">
    <property type="term" value="F:P-type sodium:potassium-exchanging transporter activity"/>
    <property type="evidence" value="ECO:0007669"/>
    <property type="project" value="TreeGrafter"/>
</dbReference>
<name>A0A915DYG8_9BILA</name>
<evidence type="ECO:0000256" key="8">
    <source>
        <dbReference type="ARBA" id="ARBA00022840"/>
    </source>
</evidence>
<evidence type="ECO:0000256" key="13">
    <source>
        <dbReference type="ARBA" id="ARBA00023136"/>
    </source>
</evidence>
<proteinExistence type="predicted"/>
<sequence length="935" mass="104621">MAAGMMPLRELDMYTLHAPVFAGNPQQSPFYVKIQLSQSTDLMLIDVDADLNKMYPFLPKKNLFDSSASTTFVDEHKKYSIDRNSAYGYIGNDIISLGQFGTNISFGLLSQLPSDIINFTYSNGTGELTIGEEDTKNCKDEWQHVSEKLTERKMYIPYSSNYYSVHVSRVGYINGNDSVIENVGELLKIIGEYDSSGRVPYSVMNAFTNTTNAVYNSSIGYYVCDCDATNFQNVTLFMGGEASQTSKTIDVIVRPEDYVLYYHSKVGNGVSKQPAQNGNLSSVYTEHTLDIHQLAQTFNYTGINELKTKESRGLNETKAKELLELNGPNKLPSPKEISDLRLFISQFCNLLWILMAATSTISLAGHFTDSSDRTGFWVAMILYAMIVVMCSVSFWQEREARKVYCNQLKLETSSITGESEPIEFQSEAVEKTVTIFESRNVAFNGSYCVDGEGIGVVIRTGVNTVIGQIASMTTNQPVKKSHLEHQIKLFVKFLTFLAVSIGTTVFVIGGLVHHWEHITLLLVTAFSVCAVGMIPEGMPATVTSILTLVARRLAKKNVYLKRLDIVEALGSANIIASDKTGTLTKNQMTVTDIWYSDEYVTEVDSQITAKSNPREVLCEQYQLESNIRNTKINMPCNEEDVKRNLNNLFQIICTASGISMEQVKSRGKSKRRFAQIQTRKAVGSPSEVALIQYAEMFLDVHEFRQKFNIVFEIPFNSRRKFHLMIVKVSDEDDEEEQGDKCLLLMKGAAEILIEKCSSIMTAKGEAPMTPEKMQEFKKAYDTYAGNGRRVIGFAQKSISQVASINFNVDEGNVPMTDLVFIGICAIMDPPRDETEMAIRQCKEAGLKVFMVTGDHHATATAIAKQIGLINENKKGSKKDWDVVKGEEIAGLKDYDWDYLLAKKYLVFARTTPEQKLKIVEECQKRKQIIAMTGDG</sequence>
<evidence type="ECO:0000256" key="5">
    <source>
        <dbReference type="ARBA" id="ARBA00022723"/>
    </source>
</evidence>
<dbReference type="Gene3D" id="1.20.1110.10">
    <property type="entry name" value="Calcium-transporting ATPase, transmembrane domain"/>
    <property type="match status" value="2"/>
</dbReference>
<reference evidence="17" key="1">
    <citation type="submission" date="2022-11" db="UniProtKB">
        <authorList>
            <consortium name="WormBaseParasite"/>
        </authorList>
    </citation>
    <scope>IDENTIFICATION</scope>
</reference>
<dbReference type="InterPro" id="IPR023299">
    <property type="entry name" value="ATPase_P-typ_cyto_dom_N"/>
</dbReference>
<dbReference type="SUPFAM" id="SSF81660">
    <property type="entry name" value="Metal cation-transporting ATPase, ATP-binding domain N"/>
    <property type="match status" value="1"/>
</dbReference>
<feature type="transmembrane region" description="Helical" evidence="14">
    <location>
        <begin position="340"/>
        <end position="364"/>
    </location>
</feature>
<evidence type="ECO:0000256" key="14">
    <source>
        <dbReference type="SAM" id="Phobius"/>
    </source>
</evidence>
<dbReference type="PANTHER" id="PTHR43294:SF5">
    <property type="entry name" value="CATION-TRANSPORTING P-TYPE ATPASE N-TERMINAL DOMAIN-CONTAINING PROTEIN"/>
    <property type="match status" value="1"/>
</dbReference>
<dbReference type="AlphaFoldDB" id="A0A915DYG8"/>
<evidence type="ECO:0000256" key="9">
    <source>
        <dbReference type="ARBA" id="ARBA00022967"/>
    </source>
</evidence>
<keyword evidence="13 14" id="KW-0472">Membrane</keyword>
<dbReference type="Gene3D" id="3.40.1110.10">
    <property type="entry name" value="Calcium-transporting ATPase, cytoplasmic domain N"/>
    <property type="match status" value="1"/>
</dbReference>
<keyword evidence="10 14" id="KW-1133">Transmembrane helix</keyword>
<dbReference type="SMART" id="SM00831">
    <property type="entry name" value="Cation_ATPase_N"/>
    <property type="match status" value="1"/>
</dbReference>
<evidence type="ECO:0000256" key="3">
    <source>
        <dbReference type="ARBA" id="ARBA00022448"/>
    </source>
</evidence>
<dbReference type="InterPro" id="IPR008250">
    <property type="entry name" value="ATPase_P-typ_transduc_dom_A_sf"/>
</dbReference>
<feature type="transmembrane region" description="Helical" evidence="14">
    <location>
        <begin position="376"/>
        <end position="395"/>
    </location>
</feature>
<keyword evidence="9" id="KW-1278">Translocase</keyword>
<dbReference type="InterPro" id="IPR018303">
    <property type="entry name" value="ATPase_P-typ_P_site"/>
</dbReference>
<evidence type="ECO:0000313" key="16">
    <source>
        <dbReference type="Proteomes" id="UP000887574"/>
    </source>
</evidence>
<accession>A0A915DYG8</accession>
<evidence type="ECO:0000256" key="11">
    <source>
        <dbReference type="ARBA" id="ARBA00023008"/>
    </source>
</evidence>
<dbReference type="GO" id="GO:0005886">
    <property type="term" value="C:plasma membrane"/>
    <property type="evidence" value="ECO:0007669"/>
    <property type="project" value="TreeGrafter"/>
</dbReference>
<feature type="transmembrane region" description="Helical" evidence="14">
    <location>
        <begin position="489"/>
        <end position="512"/>
    </location>
</feature>
<dbReference type="SUPFAM" id="SSF81665">
    <property type="entry name" value="Calcium ATPase, transmembrane domain M"/>
    <property type="match status" value="1"/>
</dbReference>
<dbReference type="Pfam" id="PF00690">
    <property type="entry name" value="Cation_ATPase_N"/>
    <property type="match status" value="1"/>
</dbReference>
<dbReference type="GO" id="GO:0036376">
    <property type="term" value="P:sodium ion export across plasma membrane"/>
    <property type="evidence" value="ECO:0007669"/>
    <property type="project" value="TreeGrafter"/>
</dbReference>
<dbReference type="PANTHER" id="PTHR43294">
    <property type="entry name" value="SODIUM/POTASSIUM-TRANSPORTING ATPASE SUBUNIT ALPHA"/>
    <property type="match status" value="1"/>
</dbReference>
<dbReference type="Pfam" id="PF13246">
    <property type="entry name" value="Cation_ATPase"/>
    <property type="match status" value="1"/>
</dbReference>
<evidence type="ECO:0000256" key="12">
    <source>
        <dbReference type="ARBA" id="ARBA00023065"/>
    </source>
</evidence>
<dbReference type="PROSITE" id="PS00154">
    <property type="entry name" value="ATPASE_E1_E2"/>
    <property type="match status" value="1"/>
</dbReference>
<dbReference type="SUPFAM" id="SSF56784">
    <property type="entry name" value="HAD-like"/>
    <property type="match status" value="1"/>
</dbReference>
<dbReference type="InterPro" id="IPR036412">
    <property type="entry name" value="HAD-like_sf"/>
</dbReference>
<dbReference type="GO" id="GO:0046872">
    <property type="term" value="F:metal ion binding"/>
    <property type="evidence" value="ECO:0007669"/>
    <property type="project" value="UniProtKB-KW"/>
</dbReference>
<dbReference type="EC" id="7.2.2.8" evidence="2"/>
<evidence type="ECO:0000313" key="17">
    <source>
        <dbReference type="WBParaSite" id="jg24285.1"/>
    </source>
</evidence>
<dbReference type="GO" id="GO:1902600">
    <property type="term" value="P:proton transmembrane transport"/>
    <property type="evidence" value="ECO:0007669"/>
    <property type="project" value="TreeGrafter"/>
</dbReference>
<dbReference type="GO" id="GO:0012505">
    <property type="term" value="C:endomembrane system"/>
    <property type="evidence" value="ECO:0007669"/>
    <property type="project" value="UniProtKB-SubCell"/>
</dbReference>
<evidence type="ECO:0000256" key="4">
    <source>
        <dbReference type="ARBA" id="ARBA00022692"/>
    </source>
</evidence>
<dbReference type="GO" id="GO:0140581">
    <property type="term" value="F:P-type monovalent copper transporter activity"/>
    <property type="evidence" value="ECO:0007669"/>
    <property type="project" value="UniProtKB-EC"/>
</dbReference>